<dbReference type="InterPro" id="IPR003960">
    <property type="entry name" value="ATPase_AAA_CS"/>
</dbReference>
<dbReference type="GO" id="GO:0016887">
    <property type="term" value="F:ATP hydrolysis activity"/>
    <property type="evidence" value="ECO:0007669"/>
    <property type="project" value="InterPro"/>
</dbReference>
<reference evidence="6" key="1">
    <citation type="journal article" date="2010" name="Genome Biol.">
        <title>Genome sequence of the necrotrophic plant pathogen Pythium ultimum reveals original pathogenicity mechanisms and effector repertoire.</title>
        <authorList>
            <person name="Levesque C.A."/>
            <person name="Brouwer H."/>
            <person name="Cano L."/>
            <person name="Hamilton J.P."/>
            <person name="Holt C."/>
            <person name="Huitema E."/>
            <person name="Raffaele S."/>
            <person name="Robideau G.P."/>
            <person name="Thines M."/>
            <person name="Win J."/>
            <person name="Zerillo M.M."/>
            <person name="Beakes G.W."/>
            <person name="Boore J.L."/>
            <person name="Busam D."/>
            <person name="Dumas B."/>
            <person name="Ferriera S."/>
            <person name="Fuerstenberg S.I."/>
            <person name="Gachon C.M."/>
            <person name="Gaulin E."/>
            <person name="Govers F."/>
            <person name="Grenville-Briggs L."/>
            <person name="Horner N."/>
            <person name="Hostetler J."/>
            <person name="Jiang R.H."/>
            <person name="Johnson J."/>
            <person name="Krajaejun T."/>
            <person name="Lin H."/>
            <person name="Meijer H.J."/>
            <person name="Moore B."/>
            <person name="Morris P."/>
            <person name="Phuntmart V."/>
            <person name="Puiu D."/>
            <person name="Shetty J."/>
            <person name="Stajich J.E."/>
            <person name="Tripathy S."/>
            <person name="Wawra S."/>
            <person name="van West P."/>
            <person name="Whitty B.R."/>
            <person name="Coutinho P.M."/>
            <person name="Henrissat B."/>
            <person name="Martin F."/>
            <person name="Thomas P.D."/>
            <person name="Tyler B.M."/>
            <person name="De Vries R.P."/>
            <person name="Kamoun S."/>
            <person name="Yandell M."/>
            <person name="Tisserat N."/>
            <person name="Buell C.R."/>
        </authorList>
    </citation>
    <scope>NUCLEOTIDE SEQUENCE</scope>
    <source>
        <strain evidence="6">DAOM:BR144</strain>
    </source>
</reference>
<dbReference type="GO" id="GO:0005524">
    <property type="term" value="F:ATP binding"/>
    <property type="evidence" value="ECO:0007669"/>
    <property type="project" value="UniProtKB-KW"/>
</dbReference>
<feature type="domain" description="AAA+ ATPase" evidence="4">
    <location>
        <begin position="44"/>
        <end position="180"/>
    </location>
</feature>
<dbReference type="InterPro" id="IPR027417">
    <property type="entry name" value="P-loop_NTPase"/>
</dbReference>
<reference evidence="6" key="2">
    <citation type="submission" date="2010-04" db="EMBL/GenBank/DDBJ databases">
        <authorList>
            <person name="Buell R."/>
            <person name="Hamilton J."/>
            <person name="Hostetler J."/>
        </authorList>
    </citation>
    <scope>NUCLEOTIDE SEQUENCE [LARGE SCALE GENOMIC DNA]</scope>
    <source>
        <strain evidence="6">DAOM:BR144</strain>
    </source>
</reference>
<dbReference type="InterPro" id="IPR041569">
    <property type="entry name" value="AAA_lid_3"/>
</dbReference>
<dbReference type="Proteomes" id="UP000019132">
    <property type="component" value="Unassembled WGS sequence"/>
</dbReference>
<dbReference type="FunFam" id="3.40.50.300:FF:001985">
    <property type="entry name" value="Chromosome 9, whole genome shotgun sequence"/>
    <property type="match status" value="1"/>
</dbReference>
<dbReference type="SUPFAM" id="SSF52540">
    <property type="entry name" value="P-loop containing nucleoside triphosphate hydrolases"/>
    <property type="match status" value="2"/>
</dbReference>
<dbReference type="FunFam" id="1.10.8.60:FF:000038">
    <property type="entry name" value="spermatogenesis-associated protein 5-like protein 1"/>
    <property type="match status" value="1"/>
</dbReference>
<dbReference type="FunFam" id="3.40.50.300:FF:000661">
    <property type="entry name" value="calmodulin-interacting protein 111 isoform X1"/>
    <property type="match status" value="1"/>
</dbReference>
<dbReference type="Pfam" id="PF17862">
    <property type="entry name" value="AAA_lid_3"/>
    <property type="match status" value="2"/>
</dbReference>
<dbReference type="Gene3D" id="3.40.50.300">
    <property type="entry name" value="P-loop containing nucleotide triphosphate hydrolases"/>
    <property type="match status" value="2"/>
</dbReference>
<feature type="domain" description="AAA+ ATPase" evidence="4">
    <location>
        <begin position="327"/>
        <end position="466"/>
    </location>
</feature>
<dbReference type="PANTHER" id="PTHR23077">
    <property type="entry name" value="AAA-FAMILY ATPASE"/>
    <property type="match status" value="1"/>
</dbReference>
<name>K3W9Z8_GLOUD</name>
<dbReference type="InParanoid" id="K3W9Z8"/>
<dbReference type="SMART" id="SM00382">
    <property type="entry name" value="AAA"/>
    <property type="match status" value="2"/>
</dbReference>
<dbReference type="CDD" id="cd19503">
    <property type="entry name" value="RecA-like_CDC48_NLV2_r1-like"/>
    <property type="match status" value="1"/>
</dbReference>
<sequence length="560" mass="61030">TTSTSPLRGFASVGGLKAEIETIRQIIEQPLVNPDMFRKFGLPPPKGLLMFGPPGTGKTMIARALAAELNAKIFFINGPEVVSKYIGESEANLRKIFENAARMGPSLIFIDEIDAICPKRDGRVGDMEKRMVATLLTLMDGLEKSAQVVVLAATNRPNALDPAIRRPGRFDREVEISIPNANDRLDILRVTLARLPHNVTDDQLLELSGSAHGYVGADLSALCKEAALLALQRSFASRQQASSNASSALPHPLHPTTHIPSFVVEIADLKHAMNGIRPSALREIAIDVPRVLWNDIGGQHMIKQQLKEAVEWPLKHPEAFIRMGIRPPKGVLLYGPPGCSKTLTAKALATESSMNFIAIKGPELFSKWVGESEKAVQSIFRKARAAAPTVVFFDEIDAIASQRGGGDGGGSQVADRVLSQLLTELDGIEPLKQVLVVAATNRPDLIDSALMRPGRIDRVLYVGPPDLQARHEILSIHCRKIPLASDVNLQELAIATARFSGAELYSLCREAAMAAIEESKTADVVNTRHFLRALTLIQPQIDDAMLAFFDNFRLGRMKSK</sequence>
<evidence type="ECO:0000256" key="1">
    <source>
        <dbReference type="ARBA" id="ARBA00022741"/>
    </source>
</evidence>
<dbReference type="CDD" id="cd19511">
    <property type="entry name" value="RecA-like_CDC48_r2-like"/>
    <property type="match status" value="1"/>
</dbReference>
<protein>
    <recommendedName>
        <fullName evidence="4">AAA+ ATPase domain-containing protein</fullName>
    </recommendedName>
</protein>
<evidence type="ECO:0000256" key="2">
    <source>
        <dbReference type="ARBA" id="ARBA00022840"/>
    </source>
</evidence>
<keyword evidence="2 3" id="KW-0067">ATP-binding</keyword>
<dbReference type="EMBL" id="GL376634">
    <property type="status" value="NOT_ANNOTATED_CDS"/>
    <property type="molecule type" value="Genomic_DNA"/>
</dbReference>
<dbReference type="InterPro" id="IPR003593">
    <property type="entry name" value="AAA+_ATPase"/>
</dbReference>
<dbReference type="VEuPathDB" id="FungiDB:PYU1_G001788"/>
<evidence type="ECO:0000313" key="6">
    <source>
        <dbReference type="Proteomes" id="UP000019132"/>
    </source>
</evidence>
<dbReference type="EnsemblProtists" id="PYU1_T001789">
    <property type="protein sequence ID" value="PYU1_T001789"/>
    <property type="gene ID" value="PYU1_G001788"/>
</dbReference>
<keyword evidence="1 3" id="KW-0547">Nucleotide-binding</keyword>
<dbReference type="Gene3D" id="1.10.8.60">
    <property type="match status" value="2"/>
</dbReference>
<accession>K3W9Z8</accession>
<reference evidence="5" key="3">
    <citation type="submission" date="2015-02" db="UniProtKB">
        <authorList>
            <consortium name="EnsemblProtists"/>
        </authorList>
    </citation>
    <scope>IDENTIFICATION</scope>
    <source>
        <strain evidence="5">DAOM BR144</strain>
    </source>
</reference>
<dbReference type="InterPro" id="IPR050168">
    <property type="entry name" value="AAA_ATPase_domain"/>
</dbReference>
<dbReference type="STRING" id="431595.K3W9Z8"/>
<dbReference type="PANTHER" id="PTHR23077:SF27">
    <property type="entry name" value="ATPASE FAMILY GENE 2 PROTEIN HOMOLOG A"/>
    <property type="match status" value="1"/>
</dbReference>
<dbReference type="PROSITE" id="PS00674">
    <property type="entry name" value="AAA"/>
    <property type="match status" value="2"/>
</dbReference>
<dbReference type="eggNOG" id="KOG0730">
    <property type="taxonomic scope" value="Eukaryota"/>
</dbReference>
<dbReference type="AlphaFoldDB" id="K3W9Z8"/>
<keyword evidence="6" id="KW-1185">Reference proteome</keyword>
<dbReference type="Pfam" id="PF00004">
    <property type="entry name" value="AAA"/>
    <property type="match status" value="2"/>
</dbReference>
<dbReference type="GO" id="GO:0005737">
    <property type="term" value="C:cytoplasm"/>
    <property type="evidence" value="ECO:0007669"/>
    <property type="project" value="TreeGrafter"/>
</dbReference>
<dbReference type="OMA" id="YYYFGKK"/>
<dbReference type="HOGENOM" id="CLU_000688_12_3_1"/>
<comment type="similarity">
    <text evidence="3">Belongs to the AAA ATPase family.</text>
</comment>
<evidence type="ECO:0000313" key="5">
    <source>
        <dbReference type="EnsemblProtists" id="PYU1_T001789"/>
    </source>
</evidence>
<dbReference type="InterPro" id="IPR003959">
    <property type="entry name" value="ATPase_AAA_core"/>
</dbReference>
<organism evidence="5 6">
    <name type="scientific">Globisporangium ultimum (strain ATCC 200006 / CBS 805.95 / DAOM BR144)</name>
    <name type="common">Pythium ultimum</name>
    <dbReference type="NCBI Taxonomy" id="431595"/>
    <lineage>
        <taxon>Eukaryota</taxon>
        <taxon>Sar</taxon>
        <taxon>Stramenopiles</taxon>
        <taxon>Oomycota</taxon>
        <taxon>Peronosporomycetes</taxon>
        <taxon>Pythiales</taxon>
        <taxon>Pythiaceae</taxon>
        <taxon>Globisporangium</taxon>
    </lineage>
</organism>
<proteinExistence type="inferred from homology"/>
<evidence type="ECO:0000256" key="3">
    <source>
        <dbReference type="RuleBase" id="RU003651"/>
    </source>
</evidence>
<evidence type="ECO:0000259" key="4">
    <source>
        <dbReference type="SMART" id="SM00382"/>
    </source>
</evidence>